<evidence type="ECO:0000256" key="4">
    <source>
        <dbReference type="SAM" id="Phobius"/>
    </source>
</evidence>
<dbReference type="InterPro" id="IPR011701">
    <property type="entry name" value="MFS"/>
</dbReference>
<feature type="transmembrane region" description="Helical" evidence="4">
    <location>
        <begin position="105"/>
        <end position="128"/>
    </location>
</feature>
<dbReference type="PANTHER" id="PTHR11360:SF284">
    <property type="entry name" value="EG:103B4.3 PROTEIN-RELATED"/>
    <property type="match status" value="1"/>
</dbReference>
<feature type="transmembrane region" description="Helical" evidence="4">
    <location>
        <begin position="375"/>
        <end position="394"/>
    </location>
</feature>
<organism evidence="6 7">
    <name type="scientific">Novosphingobium rhizovicinum</name>
    <dbReference type="NCBI Taxonomy" id="3228928"/>
    <lineage>
        <taxon>Bacteria</taxon>
        <taxon>Pseudomonadati</taxon>
        <taxon>Pseudomonadota</taxon>
        <taxon>Alphaproteobacteria</taxon>
        <taxon>Sphingomonadales</taxon>
        <taxon>Sphingomonadaceae</taxon>
        <taxon>Novosphingobium</taxon>
    </lineage>
</organism>
<dbReference type="InterPro" id="IPR020846">
    <property type="entry name" value="MFS_dom"/>
</dbReference>
<feature type="transmembrane region" description="Helical" evidence="4">
    <location>
        <begin position="168"/>
        <end position="188"/>
    </location>
</feature>
<keyword evidence="7" id="KW-1185">Reference proteome</keyword>
<evidence type="ECO:0000259" key="5">
    <source>
        <dbReference type="PROSITE" id="PS50850"/>
    </source>
</evidence>
<sequence>MTYLTEFRLNWRSVLATFIGISTGSALSHYTMSLFAPELIKEFGWSKAQFALVGSLPFVTMLLTPFMGRFADRVGARIAAIVGFVSMSLGFFGLSAMTGNIYEFFAIWLVQHIFGVLSTSLVFSRIIVERFDKARGTALSLLMMGPPITGAVAAPLLGMLITDYGWRSALVALGIVSALGGVTFTVMLGRRSRSGKAGAEPKPVPPKLSREELSTLVKNRTFLLLVGGMFLINVPQVFAASQIKLIVLANGVPDTLATWMVSLYAVGVIMGRLLFGLALDRVSAHILALFGLSLPAIGYVILAAPISLVWLLAFAVLIIGIAQGAEGDLASYMISRHFDLKNYSLILGFVKAGLDGGGALGAVILSYTLAVSDSYSPFLLLVAVTTLLGAFSFFMTGPDRSRSKPVIPLATEAV</sequence>
<evidence type="ECO:0000256" key="3">
    <source>
        <dbReference type="ARBA" id="ARBA00023136"/>
    </source>
</evidence>
<evidence type="ECO:0000256" key="1">
    <source>
        <dbReference type="ARBA" id="ARBA00022692"/>
    </source>
</evidence>
<name>A0ABV3RE79_9SPHN</name>
<feature type="transmembrane region" description="Helical" evidence="4">
    <location>
        <begin position="345"/>
        <end position="369"/>
    </location>
</feature>
<dbReference type="Pfam" id="PF07690">
    <property type="entry name" value="MFS_1"/>
    <property type="match status" value="2"/>
</dbReference>
<dbReference type="InterPro" id="IPR050327">
    <property type="entry name" value="Proton-linked_MCT"/>
</dbReference>
<feature type="transmembrane region" description="Helical" evidence="4">
    <location>
        <begin position="308"/>
        <end position="325"/>
    </location>
</feature>
<reference evidence="6 7" key="1">
    <citation type="submission" date="2024-06" db="EMBL/GenBank/DDBJ databases">
        <title>Novosphingobium rhizovicinus M1R2S20.</title>
        <authorList>
            <person name="Sun J.-Q."/>
        </authorList>
    </citation>
    <scope>NUCLEOTIDE SEQUENCE [LARGE SCALE GENOMIC DNA]</scope>
    <source>
        <strain evidence="6 7">M1R2S20</strain>
    </source>
</reference>
<protein>
    <submittedName>
        <fullName evidence="6">MFS transporter</fullName>
    </submittedName>
</protein>
<evidence type="ECO:0000256" key="2">
    <source>
        <dbReference type="ARBA" id="ARBA00022989"/>
    </source>
</evidence>
<keyword evidence="2 4" id="KW-1133">Transmembrane helix</keyword>
<feature type="transmembrane region" description="Helical" evidence="4">
    <location>
        <begin position="78"/>
        <end position="99"/>
    </location>
</feature>
<feature type="transmembrane region" description="Helical" evidence="4">
    <location>
        <begin position="282"/>
        <end position="302"/>
    </location>
</feature>
<dbReference type="EMBL" id="JBFNXR010000052">
    <property type="protein sequence ID" value="MEW9856398.1"/>
    <property type="molecule type" value="Genomic_DNA"/>
</dbReference>
<comment type="caution">
    <text evidence="6">The sequence shown here is derived from an EMBL/GenBank/DDBJ whole genome shotgun (WGS) entry which is preliminary data.</text>
</comment>
<accession>A0ABV3RE79</accession>
<dbReference type="PROSITE" id="PS50850">
    <property type="entry name" value="MFS"/>
    <property type="match status" value="1"/>
</dbReference>
<feature type="transmembrane region" description="Helical" evidence="4">
    <location>
        <begin position="140"/>
        <end position="162"/>
    </location>
</feature>
<evidence type="ECO:0000313" key="6">
    <source>
        <dbReference type="EMBL" id="MEW9856398.1"/>
    </source>
</evidence>
<evidence type="ECO:0000313" key="7">
    <source>
        <dbReference type="Proteomes" id="UP001556118"/>
    </source>
</evidence>
<feature type="domain" description="Major facilitator superfamily (MFS) profile" evidence="5">
    <location>
        <begin position="1"/>
        <end position="401"/>
    </location>
</feature>
<dbReference type="RefSeq" id="WP_367774845.1">
    <property type="nucleotide sequence ID" value="NZ_JBFNXR010000052.1"/>
</dbReference>
<keyword evidence="1 4" id="KW-0812">Transmembrane</keyword>
<gene>
    <name evidence="6" type="ORF">ABUH87_14765</name>
</gene>
<keyword evidence="3 4" id="KW-0472">Membrane</keyword>
<dbReference type="SUPFAM" id="SSF103473">
    <property type="entry name" value="MFS general substrate transporter"/>
    <property type="match status" value="1"/>
</dbReference>
<dbReference type="Gene3D" id="1.20.1250.20">
    <property type="entry name" value="MFS general substrate transporter like domains"/>
    <property type="match status" value="2"/>
</dbReference>
<dbReference type="InterPro" id="IPR036259">
    <property type="entry name" value="MFS_trans_sf"/>
</dbReference>
<feature type="transmembrane region" description="Helical" evidence="4">
    <location>
        <begin position="255"/>
        <end position="275"/>
    </location>
</feature>
<feature type="transmembrane region" description="Helical" evidence="4">
    <location>
        <begin position="48"/>
        <end position="66"/>
    </location>
</feature>
<feature type="transmembrane region" description="Helical" evidence="4">
    <location>
        <begin position="222"/>
        <end position="243"/>
    </location>
</feature>
<proteinExistence type="predicted"/>
<dbReference type="PANTHER" id="PTHR11360">
    <property type="entry name" value="MONOCARBOXYLATE TRANSPORTER"/>
    <property type="match status" value="1"/>
</dbReference>
<feature type="transmembrane region" description="Helical" evidence="4">
    <location>
        <begin position="12"/>
        <end position="36"/>
    </location>
</feature>
<dbReference type="Proteomes" id="UP001556118">
    <property type="component" value="Unassembled WGS sequence"/>
</dbReference>